<organism evidence="1 2">
    <name type="scientific">Neorhizobium galegae bv. officinalis</name>
    <dbReference type="NCBI Taxonomy" id="323656"/>
    <lineage>
        <taxon>Bacteria</taxon>
        <taxon>Pseudomonadati</taxon>
        <taxon>Pseudomonadota</taxon>
        <taxon>Alphaproteobacteria</taxon>
        <taxon>Hyphomicrobiales</taxon>
        <taxon>Rhizobiaceae</taxon>
        <taxon>Rhizobium/Agrobacterium group</taxon>
        <taxon>Neorhizobium</taxon>
    </lineage>
</organism>
<protein>
    <submittedName>
        <fullName evidence="1">Uncharacterized protein</fullName>
    </submittedName>
</protein>
<dbReference type="AlphaFoldDB" id="A0A0T7FVD7"/>
<dbReference type="EMBL" id="CCRH01000014">
    <property type="protein sequence ID" value="CDZ38984.1"/>
    <property type="molecule type" value="Genomic_DNA"/>
</dbReference>
<dbReference type="Proteomes" id="UP000046176">
    <property type="component" value="Unassembled WGS sequence"/>
</dbReference>
<proteinExistence type="predicted"/>
<evidence type="ECO:0000313" key="2">
    <source>
        <dbReference type="Proteomes" id="UP000046176"/>
    </source>
</evidence>
<accession>A0A0T7FVD7</accession>
<evidence type="ECO:0000313" key="1">
    <source>
        <dbReference type="EMBL" id="CDZ38984.1"/>
    </source>
</evidence>
<dbReference type="RefSeq" id="WP_172745649.1">
    <property type="nucleotide sequence ID" value="NZ_CCRH01000014.1"/>
</dbReference>
<gene>
    <name evidence="1" type="ORF">NGAL_HAMBI1145_46400</name>
</gene>
<sequence length="159" mass="17072">MRTWMMATGALIAVAAGFSGAYFHLKPAPGPSSPKDISLDFMTLTESQPTEARRAIVDGIEICLPQPAREGWTSPPVKNLAVDSYIRFFDLMGQEVGQAERSAEFRAWLSQAGGGLSERDRIAFGKLTEGGLHEGVTALCVAATVRGKLGSQGVRGFWN</sequence>
<name>A0A0T7FVD7_NEOGA</name>
<reference evidence="1 2" key="1">
    <citation type="submission" date="2014-08" db="EMBL/GenBank/DDBJ databases">
        <authorList>
            <person name="Chen Y.-H."/>
        </authorList>
    </citation>
    <scope>NUCLEOTIDE SEQUENCE [LARGE SCALE GENOMIC DNA]</scope>
</reference>